<evidence type="ECO:0000256" key="2">
    <source>
        <dbReference type="ARBA" id="ARBA00007543"/>
    </source>
</evidence>
<feature type="transmembrane region" description="Helical" evidence="7">
    <location>
        <begin position="86"/>
        <end position="107"/>
    </location>
</feature>
<comment type="similarity">
    <text evidence="2">Belongs to the cytochrome ubiquinol oxidase subunit 2 family.</text>
</comment>
<dbReference type="GeneID" id="34234365"/>
<name>A0A1H4EKY8_9BURK</name>
<dbReference type="GO" id="GO:0009055">
    <property type="term" value="F:electron transfer activity"/>
    <property type="evidence" value="ECO:0007669"/>
    <property type="project" value="TreeGrafter"/>
</dbReference>
<dbReference type="InterPro" id="IPR003317">
    <property type="entry name" value="Cyt-d_oxidase_su2"/>
</dbReference>
<comment type="subcellular location">
    <subcellularLocation>
        <location evidence="1">Cell membrane</location>
        <topology evidence="1">Multi-pass membrane protein</topology>
    </subcellularLocation>
</comment>
<dbReference type="STRING" id="592050.SAMN05421875_1375"/>
<dbReference type="GO" id="GO:0016682">
    <property type="term" value="F:oxidoreductase activity, acting on diphenols and related substances as donors, oxygen as acceptor"/>
    <property type="evidence" value="ECO:0007669"/>
    <property type="project" value="TreeGrafter"/>
</dbReference>
<keyword evidence="9" id="KW-1185">Reference proteome</keyword>
<evidence type="ECO:0000313" key="9">
    <source>
        <dbReference type="Proteomes" id="UP000199002"/>
    </source>
</evidence>
<feature type="transmembrane region" description="Helical" evidence="7">
    <location>
        <begin position="6"/>
        <end position="28"/>
    </location>
</feature>
<feature type="transmembrane region" description="Helical" evidence="7">
    <location>
        <begin position="194"/>
        <end position="213"/>
    </location>
</feature>
<evidence type="ECO:0000256" key="6">
    <source>
        <dbReference type="ARBA" id="ARBA00023136"/>
    </source>
</evidence>
<keyword evidence="6 7" id="KW-0472">Membrane</keyword>
<dbReference type="GO" id="GO:0005886">
    <property type="term" value="C:plasma membrane"/>
    <property type="evidence" value="ECO:0007669"/>
    <property type="project" value="UniProtKB-SubCell"/>
</dbReference>
<keyword evidence="4 7" id="KW-0812">Transmembrane</keyword>
<dbReference type="GO" id="GO:0019646">
    <property type="term" value="P:aerobic electron transport chain"/>
    <property type="evidence" value="ECO:0007669"/>
    <property type="project" value="TreeGrafter"/>
</dbReference>
<feature type="transmembrane region" description="Helical" evidence="7">
    <location>
        <begin position="119"/>
        <end position="143"/>
    </location>
</feature>
<feature type="transmembrane region" description="Helical" evidence="7">
    <location>
        <begin position="258"/>
        <end position="280"/>
    </location>
</feature>
<dbReference type="Pfam" id="PF02322">
    <property type="entry name" value="Cyt_bd_oxida_II"/>
    <property type="match status" value="1"/>
</dbReference>
<feature type="transmembrane region" description="Helical" evidence="7">
    <location>
        <begin position="225"/>
        <end position="246"/>
    </location>
</feature>
<accession>A0A1H4EKY8</accession>
<reference evidence="9" key="1">
    <citation type="submission" date="2016-10" db="EMBL/GenBank/DDBJ databases">
        <authorList>
            <person name="Varghese N."/>
            <person name="Submissions S."/>
        </authorList>
    </citation>
    <scope>NUCLEOTIDE SEQUENCE [LARGE SCALE GENOMIC DNA]</scope>
    <source>
        <strain evidence="9">DSM 25157</strain>
    </source>
</reference>
<keyword evidence="5 7" id="KW-1133">Transmembrane helix</keyword>
<evidence type="ECO:0000256" key="5">
    <source>
        <dbReference type="ARBA" id="ARBA00022989"/>
    </source>
</evidence>
<evidence type="ECO:0000256" key="7">
    <source>
        <dbReference type="SAM" id="Phobius"/>
    </source>
</evidence>
<dbReference type="PANTHER" id="PTHR43141">
    <property type="entry name" value="CYTOCHROME BD2 SUBUNIT II"/>
    <property type="match status" value="1"/>
</dbReference>
<keyword evidence="3" id="KW-1003">Cell membrane</keyword>
<dbReference type="AlphaFoldDB" id="A0A1H4EKY8"/>
<feature type="transmembrane region" description="Helical" evidence="7">
    <location>
        <begin position="149"/>
        <end position="174"/>
    </location>
</feature>
<evidence type="ECO:0000256" key="4">
    <source>
        <dbReference type="ARBA" id="ARBA00022692"/>
    </source>
</evidence>
<evidence type="ECO:0000313" key="8">
    <source>
        <dbReference type="EMBL" id="SEA85547.1"/>
    </source>
</evidence>
<gene>
    <name evidence="8" type="ORF">SAMN05421875_1375</name>
</gene>
<sequence length="336" mass="36637">METLTWATALPLIFMAIMGLALLAYVILDGYDLGVGMLLPFATDAEKDVMVSSIGPFWDANETWLVLGIGVLLICFPMAHGMVLSALYLPVAVMLLGLVLRGVAFDFRVKARDAHKATWNRVFAAGSLVTTLSQGWMLGAYITGFQRDLWGMLFATGIALTLPAAYAMLGVGWLIMKTDGELQRKAARWGQGALWPMGFALMGISLATPLVSRTVFDKWFVLPELFALLPIPLACVAAFFAIRHVLAAPRVVAAGYGWIVFAATVLIFVLAFFGLAYSIYPYIVIDRLTVWEAASATESLAVIGVGVAITLPAIILYTIFMYRVFWGKARELTYGL</sequence>
<organism evidence="8 9">
    <name type="scientific">Acidovorax soli</name>
    <dbReference type="NCBI Taxonomy" id="592050"/>
    <lineage>
        <taxon>Bacteria</taxon>
        <taxon>Pseudomonadati</taxon>
        <taxon>Pseudomonadota</taxon>
        <taxon>Betaproteobacteria</taxon>
        <taxon>Burkholderiales</taxon>
        <taxon>Comamonadaceae</taxon>
        <taxon>Acidovorax</taxon>
    </lineage>
</organism>
<feature type="transmembrane region" description="Helical" evidence="7">
    <location>
        <begin position="300"/>
        <end position="320"/>
    </location>
</feature>
<proteinExistence type="inferred from homology"/>
<dbReference type="Proteomes" id="UP000199002">
    <property type="component" value="Unassembled WGS sequence"/>
</dbReference>
<dbReference type="EMBL" id="FNQJ01000037">
    <property type="protein sequence ID" value="SEA85547.1"/>
    <property type="molecule type" value="Genomic_DNA"/>
</dbReference>
<evidence type="ECO:0000256" key="1">
    <source>
        <dbReference type="ARBA" id="ARBA00004651"/>
    </source>
</evidence>
<evidence type="ECO:0000256" key="3">
    <source>
        <dbReference type="ARBA" id="ARBA00022475"/>
    </source>
</evidence>
<dbReference type="PANTHER" id="PTHR43141:SF2">
    <property type="entry name" value="BLR3729 PROTEIN"/>
    <property type="match status" value="1"/>
</dbReference>
<dbReference type="GO" id="GO:0070069">
    <property type="term" value="C:cytochrome complex"/>
    <property type="evidence" value="ECO:0007669"/>
    <property type="project" value="TreeGrafter"/>
</dbReference>
<protein>
    <submittedName>
        <fullName evidence="8">Cytochrome d ubiquinol oxidase subunit II</fullName>
    </submittedName>
</protein>
<dbReference type="RefSeq" id="WP_092700683.1">
    <property type="nucleotide sequence ID" value="NZ_CAXIQL010000027.1"/>
</dbReference>